<protein>
    <submittedName>
        <fullName evidence="1">Uncharacterized protein</fullName>
    </submittedName>
</protein>
<dbReference type="OrthoDB" id="8561213at2"/>
<evidence type="ECO:0000313" key="1">
    <source>
        <dbReference type="EMBL" id="KJA11557.1"/>
    </source>
</evidence>
<dbReference type="RefSeq" id="WP_003050329.1">
    <property type="nucleotide sequence ID" value="NZ_JXYQ01000012.1"/>
</dbReference>
<organism evidence="1 2">
    <name type="scientific">Acidovorax temperans</name>
    <dbReference type="NCBI Taxonomy" id="80878"/>
    <lineage>
        <taxon>Bacteria</taxon>
        <taxon>Pseudomonadati</taxon>
        <taxon>Pseudomonadota</taxon>
        <taxon>Betaproteobacteria</taxon>
        <taxon>Burkholderiales</taxon>
        <taxon>Comamonadaceae</taxon>
        <taxon>Acidovorax</taxon>
    </lineage>
</organism>
<proteinExistence type="predicted"/>
<dbReference type="GeneID" id="84660680"/>
<dbReference type="STRING" id="80878.RP29_05345"/>
<keyword evidence="2" id="KW-1185">Reference proteome</keyword>
<dbReference type="Proteomes" id="UP000032566">
    <property type="component" value="Unassembled WGS sequence"/>
</dbReference>
<dbReference type="AlphaFoldDB" id="A0A0D7KC79"/>
<sequence>MGWYFSPQSRSELIAELIAPQQTERVSAKVIAHALRGNVLWSVVELTAKVEGVHRDLAPGQSLRYIRCDLLERSGNQWGYKPLEESMHPYYYSCPLSYLDLAPEQSADWRAGVRAYHARRRTPTAVTAPAATLMA</sequence>
<gene>
    <name evidence="1" type="ORF">RP29_05345</name>
</gene>
<evidence type="ECO:0000313" key="2">
    <source>
        <dbReference type="Proteomes" id="UP000032566"/>
    </source>
</evidence>
<dbReference type="EMBL" id="JXYQ01000012">
    <property type="protein sequence ID" value="KJA11557.1"/>
    <property type="molecule type" value="Genomic_DNA"/>
</dbReference>
<reference evidence="1 2" key="1">
    <citation type="submission" date="2014-12" db="EMBL/GenBank/DDBJ databases">
        <title>Isolation of bacteria from lake water.</title>
        <authorList>
            <person name="Sheng K.-Y."/>
            <person name="Chin P.-S."/>
            <person name="Chan K.-G."/>
            <person name="Tan G.S."/>
        </authorList>
    </citation>
    <scope>NUCLEOTIDE SEQUENCE [LARGE SCALE GENOMIC DNA]</scope>
    <source>
        <strain evidence="1 2">KY4</strain>
    </source>
</reference>
<dbReference type="PATRIC" id="fig|80878.5.peg.354"/>
<comment type="caution">
    <text evidence="1">The sequence shown here is derived from an EMBL/GenBank/DDBJ whole genome shotgun (WGS) entry which is preliminary data.</text>
</comment>
<accession>A0A0D7KC79</accession>
<name>A0A0D7KC79_9BURK</name>